<dbReference type="Pfam" id="PF01925">
    <property type="entry name" value="TauE"/>
    <property type="match status" value="1"/>
</dbReference>
<evidence type="ECO:0000256" key="4">
    <source>
        <dbReference type="ARBA" id="ARBA00022692"/>
    </source>
</evidence>
<name>A0A6J7ATY9_9ZZZZ</name>
<dbReference type="EMBL" id="CAFBOL010000060">
    <property type="protein sequence ID" value="CAB4999434.1"/>
    <property type="molecule type" value="Genomic_DNA"/>
</dbReference>
<evidence type="ECO:0000313" key="10">
    <source>
        <dbReference type="EMBL" id="CAB4835758.1"/>
    </source>
</evidence>
<dbReference type="GO" id="GO:0005886">
    <property type="term" value="C:plasma membrane"/>
    <property type="evidence" value="ECO:0007669"/>
    <property type="project" value="UniProtKB-SubCell"/>
</dbReference>
<dbReference type="PANTHER" id="PTHR30269:SF0">
    <property type="entry name" value="MEMBRANE TRANSPORTER PROTEIN YFCA-RELATED"/>
    <property type="match status" value="1"/>
</dbReference>
<evidence type="ECO:0000313" key="8">
    <source>
        <dbReference type="EMBL" id="CAB4362405.1"/>
    </source>
</evidence>
<evidence type="ECO:0000313" key="13">
    <source>
        <dbReference type="EMBL" id="CAB4999434.1"/>
    </source>
</evidence>
<dbReference type="EMBL" id="CAFBMT010000002">
    <property type="protein sequence ID" value="CAB4913908.1"/>
    <property type="molecule type" value="Genomic_DNA"/>
</dbReference>
<feature type="transmembrane region" description="Helical" evidence="7">
    <location>
        <begin position="101"/>
        <end position="119"/>
    </location>
</feature>
<keyword evidence="5 7" id="KW-1133">Transmembrane helix</keyword>
<keyword evidence="4 7" id="KW-0812">Transmembrane</keyword>
<evidence type="ECO:0000256" key="6">
    <source>
        <dbReference type="ARBA" id="ARBA00023136"/>
    </source>
</evidence>
<dbReference type="InterPro" id="IPR002781">
    <property type="entry name" value="TM_pro_TauE-like"/>
</dbReference>
<dbReference type="PANTHER" id="PTHR30269">
    <property type="entry name" value="TRANSMEMBRANE PROTEIN YFCA"/>
    <property type="match status" value="1"/>
</dbReference>
<accession>A0A6J7ATY9</accession>
<feature type="transmembrane region" description="Helical" evidence="7">
    <location>
        <begin position="233"/>
        <end position="251"/>
    </location>
</feature>
<keyword evidence="3" id="KW-1003">Cell membrane</keyword>
<evidence type="ECO:0000256" key="7">
    <source>
        <dbReference type="SAM" id="Phobius"/>
    </source>
</evidence>
<dbReference type="EMBL" id="CAEZYF010000004">
    <property type="protein sequence ID" value="CAB4713296.1"/>
    <property type="molecule type" value="Genomic_DNA"/>
</dbReference>
<keyword evidence="2" id="KW-0813">Transport</keyword>
<dbReference type="EMBL" id="CAFAAV010000334">
    <property type="protein sequence ID" value="CAB4835758.1"/>
    <property type="molecule type" value="Genomic_DNA"/>
</dbReference>
<gene>
    <name evidence="9" type="ORF">UFOPK2656_00813</name>
    <name evidence="10" type="ORF">UFOPK3099_02869</name>
    <name evidence="11" type="ORF">UFOPK3267_02322</name>
    <name evidence="12" type="ORF">UFOPK3651_00396</name>
    <name evidence="13" type="ORF">UFOPK3931_02030</name>
    <name evidence="8" type="ORF">UFOPK4189_00179</name>
</gene>
<evidence type="ECO:0000256" key="1">
    <source>
        <dbReference type="ARBA" id="ARBA00004651"/>
    </source>
</evidence>
<evidence type="ECO:0000256" key="3">
    <source>
        <dbReference type="ARBA" id="ARBA00022475"/>
    </source>
</evidence>
<feature type="transmembrane region" description="Helical" evidence="7">
    <location>
        <begin position="140"/>
        <end position="171"/>
    </location>
</feature>
<evidence type="ECO:0000256" key="5">
    <source>
        <dbReference type="ARBA" id="ARBA00022989"/>
    </source>
</evidence>
<keyword evidence="6 7" id="KW-0472">Membrane</keyword>
<proteinExistence type="predicted"/>
<feature type="transmembrane region" description="Helical" evidence="7">
    <location>
        <begin position="183"/>
        <end position="199"/>
    </location>
</feature>
<evidence type="ECO:0000313" key="12">
    <source>
        <dbReference type="EMBL" id="CAB4913908.1"/>
    </source>
</evidence>
<dbReference type="InterPro" id="IPR052017">
    <property type="entry name" value="TSUP"/>
</dbReference>
<reference evidence="10" key="1">
    <citation type="submission" date="2020-05" db="EMBL/GenBank/DDBJ databases">
        <authorList>
            <person name="Chiriac C."/>
            <person name="Salcher M."/>
            <person name="Ghai R."/>
            <person name="Kavagutti S V."/>
        </authorList>
    </citation>
    <scope>NUCLEOTIDE SEQUENCE</scope>
</reference>
<evidence type="ECO:0000256" key="2">
    <source>
        <dbReference type="ARBA" id="ARBA00022448"/>
    </source>
</evidence>
<feature type="transmembrane region" description="Helical" evidence="7">
    <location>
        <begin position="206"/>
        <end position="227"/>
    </location>
</feature>
<evidence type="ECO:0000313" key="9">
    <source>
        <dbReference type="EMBL" id="CAB4713296.1"/>
    </source>
</evidence>
<protein>
    <submittedName>
        <fullName evidence="10">Unannotated protein</fullName>
    </submittedName>
</protein>
<evidence type="ECO:0000313" key="11">
    <source>
        <dbReference type="EMBL" id="CAB4852802.1"/>
    </source>
</evidence>
<comment type="subcellular location">
    <subcellularLocation>
        <location evidence="1">Cell membrane</location>
        <topology evidence="1">Multi-pass membrane protein</topology>
    </subcellularLocation>
</comment>
<dbReference type="EMBL" id="CAESGF010000001">
    <property type="protein sequence ID" value="CAB4362405.1"/>
    <property type="molecule type" value="Genomic_DNA"/>
</dbReference>
<sequence>MPSTLHLVAAGAAAFVAGGINSVAGGGTLVSFPVLIGIGVPSVHANVTNTVALCPGYFGGAYAQRSALADQRRRARRLLPAAGVGGLLGSVLLVLTSDSVFRNLVPVLILTACALLGFQDAIKRRVFADRTHVHSDAPPVLMFGVFASAVYGGYFGAGLGIMLLAVLGLLLDEQLSKLNALKTLLSFTINIVAAAFFVFSGKVEWAFVAVMAPASLVGGHLGGTLAGRLDAKVLRGVVITFGVAVALKMLLT</sequence>
<dbReference type="EMBL" id="CAFBIY010000157">
    <property type="protein sequence ID" value="CAB4852802.1"/>
    <property type="molecule type" value="Genomic_DNA"/>
</dbReference>
<dbReference type="AlphaFoldDB" id="A0A6J7ATY9"/>
<organism evidence="10">
    <name type="scientific">freshwater metagenome</name>
    <dbReference type="NCBI Taxonomy" id="449393"/>
    <lineage>
        <taxon>unclassified sequences</taxon>
        <taxon>metagenomes</taxon>
        <taxon>ecological metagenomes</taxon>
    </lineage>
</organism>
<feature type="transmembrane region" description="Helical" evidence="7">
    <location>
        <begin position="78"/>
        <end position="95"/>
    </location>
</feature>